<name>A0A165QA40_9BACL</name>
<dbReference type="Proteomes" id="UP000244184">
    <property type="component" value="Unassembled WGS sequence"/>
</dbReference>
<dbReference type="EMBL" id="PYHP01000033">
    <property type="protein sequence ID" value="PUA38628.1"/>
    <property type="molecule type" value="Genomic_DNA"/>
</dbReference>
<dbReference type="RefSeq" id="WP_063185895.1">
    <property type="nucleotide sequence ID" value="NZ_BTYA01000012.1"/>
</dbReference>
<dbReference type="EMBL" id="LQRA01000081">
    <property type="protein sequence ID" value="KZE74204.1"/>
    <property type="molecule type" value="Genomic_DNA"/>
</dbReference>
<evidence type="ECO:0000256" key="1">
    <source>
        <dbReference type="SAM" id="Phobius"/>
    </source>
</evidence>
<dbReference type="Proteomes" id="UP000076563">
    <property type="component" value="Unassembled WGS sequence"/>
</dbReference>
<feature type="transmembrane region" description="Helical" evidence="1">
    <location>
        <begin position="16"/>
        <end position="38"/>
    </location>
</feature>
<keyword evidence="1" id="KW-0812">Transmembrane</keyword>
<evidence type="ECO:0000313" key="2">
    <source>
        <dbReference type="EMBL" id="KZE74204.1"/>
    </source>
</evidence>
<keyword evidence="4" id="KW-1185">Reference proteome</keyword>
<gene>
    <name evidence="2" type="ORF">AV654_29975</name>
    <name evidence="3" type="ORF">C8Z91_13575</name>
</gene>
<reference evidence="4" key="1">
    <citation type="submission" date="2016-01" db="EMBL/GenBank/DDBJ databases">
        <title>Draft genome of Chromobacterium sp. F49.</title>
        <authorList>
            <person name="Hong K.W."/>
        </authorList>
    </citation>
    <scope>NUCLEOTIDE SEQUENCE [LARGE SCALE GENOMIC DNA]</scope>
    <source>
        <strain evidence="4">M63</strain>
    </source>
</reference>
<sequence>MIVHVRVRKWLGRFRFALLFVVFTFALYHMLLAVTRWLEPEPKYKEPAGRAVKAFQNDRVAAASDKITMSERLKLFYRIGE</sequence>
<protein>
    <submittedName>
        <fullName evidence="3">DUF4227 domain-containing protein</fullName>
    </submittedName>
</protein>
<reference evidence="3 5" key="3">
    <citation type="submission" date="2018-03" db="EMBL/GenBank/DDBJ databases">
        <title>Genome sequence of Paenibacillus elgii strain AC13 an antimicrobial compound producing bacteria.</title>
        <authorList>
            <person name="Kurokawa A.S."/>
            <person name="Araujo J.F."/>
            <person name="Costa R.A."/>
            <person name="Ortega D.B."/>
            <person name="Pires A.S."/>
            <person name="Pappas G.J.Jr."/>
            <person name="Franco O.L."/>
            <person name="Barreto C."/>
            <person name="Magalhaes B.S."/>
            <person name="Kruger R.H."/>
        </authorList>
    </citation>
    <scope>NUCLEOTIDE SEQUENCE [LARGE SCALE GENOMIC DNA]</scope>
    <source>
        <strain evidence="3 5">AC13</strain>
    </source>
</reference>
<keyword evidence="1" id="KW-0472">Membrane</keyword>
<dbReference type="InterPro" id="IPR025321">
    <property type="entry name" value="DUF4227"/>
</dbReference>
<accession>A0A165QA40</accession>
<dbReference type="Pfam" id="PF14004">
    <property type="entry name" value="DUF4227"/>
    <property type="match status" value="1"/>
</dbReference>
<dbReference type="OrthoDB" id="2691647at2"/>
<evidence type="ECO:0000313" key="3">
    <source>
        <dbReference type="EMBL" id="PUA38628.1"/>
    </source>
</evidence>
<organism evidence="2 4">
    <name type="scientific">Paenibacillus elgii</name>
    <dbReference type="NCBI Taxonomy" id="189691"/>
    <lineage>
        <taxon>Bacteria</taxon>
        <taxon>Bacillati</taxon>
        <taxon>Bacillota</taxon>
        <taxon>Bacilli</taxon>
        <taxon>Bacillales</taxon>
        <taxon>Paenibacillaceae</taxon>
        <taxon>Paenibacillus</taxon>
    </lineage>
</organism>
<dbReference type="eggNOG" id="ENOG5031Y0B">
    <property type="taxonomic scope" value="Bacteria"/>
</dbReference>
<evidence type="ECO:0000313" key="5">
    <source>
        <dbReference type="Proteomes" id="UP000244184"/>
    </source>
</evidence>
<comment type="caution">
    <text evidence="2">The sequence shown here is derived from an EMBL/GenBank/DDBJ whole genome shotgun (WGS) entry which is preliminary data.</text>
</comment>
<keyword evidence="1" id="KW-1133">Transmembrane helix</keyword>
<proteinExistence type="predicted"/>
<evidence type="ECO:0000313" key="4">
    <source>
        <dbReference type="Proteomes" id="UP000076563"/>
    </source>
</evidence>
<reference evidence="2" key="2">
    <citation type="submission" date="2016-01" db="EMBL/GenBank/DDBJ databases">
        <authorList>
            <person name="McClelland M."/>
            <person name="Jain A."/>
            <person name="Saraogi P."/>
            <person name="Mendelson R."/>
            <person name="Westerman R."/>
            <person name="SanMiguel P."/>
            <person name="Csonka L."/>
        </authorList>
    </citation>
    <scope>NUCLEOTIDE SEQUENCE</scope>
    <source>
        <strain evidence="2">M63</strain>
    </source>
</reference>
<dbReference type="AlphaFoldDB" id="A0A165QA40"/>
<dbReference type="STRING" id="1007103.GCA_000213315_02615"/>